<sequence>MVQVVLLVVYATVVLANTYFFIKEFSTDFLNQYVSVYLAMLAIVITYASILYQQPVMKKFEDECHLFKLDINAASRETSNRIKKESKNITVFVKFHLIFILIGGCVLIPMGRERKFQFGITFFQDYCHSYVLEALYLLGYPVSAYVFVRLSHGLWYFVSHVKFKLYTILDITKDISAEYDNHSDNDLIDCDEYQKIVKARLLVIVTELTELSRISNLAASMLAGHLIPPLGISGLLMGLSVLSFIYLGNFLGYWCYFQNFMWCITAMSTLAIYVHCGQEFENISEIVFDAIYSTRWSSFNKSNRKIVIITMSIFQEPMKLKFTETMSCNYEIGVQLVKTVYSFATVMARLSDDQKDK</sequence>
<dbReference type="GO" id="GO:0005886">
    <property type="term" value="C:plasma membrane"/>
    <property type="evidence" value="ECO:0007669"/>
    <property type="project" value="UniProtKB-SubCell"/>
</dbReference>
<evidence type="ECO:0000256" key="10">
    <source>
        <dbReference type="RuleBase" id="RU351113"/>
    </source>
</evidence>
<name>A0AA38ITY5_9CUCU</name>
<comment type="subcellular location">
    <subcellularLocation>
        <location evidence="1 10">Cell membrane</location>
        <topology evidence="1 10">Multi-pass membrane protein</topology>
    </subcellularLocation>
</comment>
<evidence type="ECO:0000256" key="9">
    <source>
        <dbReference type="ARBA" id="ARBA00023224"/>
    </source>
</evidence>
<dbReference type="EMBL" id="JALNTZ010000003">
    <property type="protein sequence ID" value="KAJ3659952.1"/>
    <property type="molecule type" value="Genomic_DNA"/>
</dbReference>
<reference evidence="11" key="1">
    <citation type="journal article" date="2023" name="G3 (Bethesda)">
        <title>Whole genome assemblies of Zophobas morio and Tenebrio molitor.</title>
        <authorList>
            <person name="Kaur S."/>
            <person name="Stinson S.A."/>
            <person name="diCenzo G.C."/>
        </authorList>
    </citation>
    <scope>NUCLEOTIDE SEQUENCE</scope>
    <source>
        <strain evidence="11">QUZm001</strain>
    </source>
</reference>
<evidence type="ECO:0000256" key="2">
    <source>
        <dbReference type="ARBA" id="ARBA00022475"/>
    </source>
</evidence>
<keyword evidence="4 10" id="KW-0812">Transmembrane</keyword>
<keyword evidence="9 10" id="KW-0807">Transducer</keyword>
<keyword evidence="8 10" id="KW-0675">Receptor</keyword>
<keyword evidence="12" id="KW-1185">Reference proteome</keyword>
<gene>
    <name evidence="11" type="ORF">Zmor_011614</name>
</gene>
<comment type="caution">
    <text evidence="10">Lacks conserved residue(s) required for the propagation of feature annotation.</text>
</comment>
<keyword evidence="7 10" id="KW-0472">Membrane</keyword>
<evidence type="ECO:0000256" key="1">
    <source>
        <dbReference type="ARBA" id="ARBA00004651"/>
    </source>
</evidence>
<dbReference type="GO" id="GO:0007165">
    <property type="term" value="P:signal transduction"/>
    <property type="evidence" value="ECO:0007669"/>
    <property type="project" value="UniProtKB-KW"/>
</dbReference>
<accession>A0AA38ITY5</accession>
<dbReference type="Pfam" id="PF02949">
    <property type="entry name" value="7tm_6"/>
    <property type="match status" value="1"/>
</dbReference>
<evidence type="ECO:0000256" key="5">
    <source>
        <dbReference type="ARBA" id="ARBA00022725"/>
    </source>
</evidence>
<evidence type="ECO:0000256" key="6">
    <source>
        <dbReference type="ARBA" id="ARBA00022989"/>
    </source>
</evidence>
<evidence type="ECO:0000256" key="4">
    <source>
        <dbReference type="ARBA" id="ARBA00022692"/>
    </source>
</evidence>
<organism evidence="11 12">
    <name type="scientific">Zophobas morio</name>
    <dbReference type="NCBI Taxonomy" id="2755281"/>
    <lineage>
        <taxon>Eukaryota</taxon>
        <taxon>Metazoa</taxon>
        <taxon>Ecdysozoa</taxon>
        <taxon>Arthropoda</taxon>
        <taxon>Hexapoda</taxon>
        <taxon>Insecta</taxon>
        <taxon>Pterygota</taxon>
        <taxon>Neoptera</taxon>
        <taxon>Endopterygota</taxon>
        <taxon>Coleoptera</taxon>
        <taxon>Polyphaga</taxon>
        <taxon>Cucujiformia</taxon>
        <taxon>Tenebrionidae</taxon>
        <taxon>Zophobas</taxon>
    </lineage>
</organism>
<evidence type="ECO:0000256" key="3">
    <source>
        <dbReference type="ARBA" id="ARBA00022606"/>
    </source>
</evidence>
<protein>
    <recommendedName>
        <fullName evidence="10">Odorant receptor</fullName>
    </recommendedName>
</protein>
<dbReference type="PANTHER" id="PTHR21137:SF35">
    <property type="entry name" value="ODORANT RECEPTOR 19A-RELATED"/>
    <property type="match status" value="1"/>
</dbReference>
<feature type="transmembrane region" description="Helical" evidence="10">
    <location>
        <begin position="130"/>
        <end position="148"/>
    </location>
</feature>
<dbReference type="Proteomes" id="UP001168821">
    <property type="component" value="Unassembled WGS sequence"/>
</dbReference>
<keyword evidence="6 10" id="KW-1133">Transmembrane helix</keyword>
<evidence type="ECO:0000313" key="12">
    <source>
        <dbReference type="Proteomes" id="UP001168821"/>
    </source>
</evidence>
<keyword evidence="5 10" id="KW-0552">Olfaction</keyword>
<keyword evidence="3 10" id="KW-0716">Sensory transduction</keyword>
<keyword evidence="2" id="KW-1003">Cell membrane</keyword>
<feature type="transmembrane region" description="Helical" evidence="10">
    <location>
        <begin position="91"/>
        <end position="110"/>
    </location>
</feature>
<dbReference type="PANTHER" id="PTHR21137">
    <property type="entry name" value="ODORANT RECEPTOR"/>
    <property type="match status" value="1"/>
</dbReference>
<evidence type="ECO:0000256" key="7">
    <source>
        <dbReference type="ARBA" id="ARBA00023136"/>
    </source>
</evidence>
<dbReference type="GO" id="GO:0004984">
    <property type="term" value="F:olfactory receptor activity"/>
    <property type="evidence" value="ECO:0007669"/>
    <property type="project" value="InterPro"/>
</dbReference>
<dbReference type="AlphaFoldDB" id="A0AA38ITY5"/>
<dbReference type="InterPro" id="IPR004117">
    <property type="entry name" value="7tm6_olfct_rcpt"/>
</dbReference>
<proteinExistence type="inferred from homology"/>
<dbReference type="GO" id="GO:0005549">
    <property type="term" value="F:odorant binding"/>
    <property type="evidence" value="ECO:0007669"/>
    <property type="project" value="InterPro"/>
</dbReference>
<evidence type="ECO:0000313" key="11">
    <source>
        <dbReference type="EMBL" id="KAJ3659952.1"/>
    </source>
</evidence>
<comment type="caution">
    <text evidence="11">The sequence shown here is derived from an EMBL/GenBank/DDBJ whole genome shotgun (WGS) entry which is preliminary data.</text>
</comment>
<feature type="transmembrane region" description="Helical" evidence="10">
    <location>
        <begin position="32"/>
        <end position="52"/>
    </location>
</feature>
<evidence type="ECO:0000256" key="8">
    <source>
        <dbReference type="ARBA" id="ARBA00023170"/>
    </source>
</evidence>
<comment type="similarity">
    <text evidence="10">Belongs to the insect chemoreceptor superfamily. Heteromeric odorant receptor channel (TC 1.A.69) family.</text>
</comment>